<dbReference type="AlphaFoldDB" id="A0A941IGV2"/>
<proteinExistence type="predicted"/>
<comment type="caution">
    <text evidence="1">The sequence shown here is derived from an EMBL/GenBank/DDBJ whole genome shotgun (WGS) entry which is preliminary data.</text>
</comment>
<evidence type="ECO:0000313" key="1">
    <source>
        <dbReference type="EMBL" id="MBR7827820.1"/>
    </source>
</evidence>
<keyword evidence="2" id="KW-1185">Reference proteome</keyword>
<sequence>MNDARPRPAERRERRPATRRRALWIAAAAAVIAVAGALAAAATGGSGYPSRSDVRNTLVRLVNQVLADAHQSGAHSATWIEAACGNTDGAHGQLTLEL</sequence>
<dbReference type="InterPro" id="IPR006311">
    <property type="entry name" value="TAT_signal"/>
</dbReference>
<protein>
    <submittedName>
        <fullName evidence="1">Uncharacterized protein</fullName>
    </submittedName>
</protein>
<reference evidence="1" key="1">
    <citation type="submission" date="2021-04" db="EMBL/GenBank/DDBJ databases">
        <title>Genome based classification of Actinospica acidithermotolerans sp. nov., an actinobacterium isolated from an Indonesian hot spring.</title>
        <authorList>
            <person name="Kusuma A.B."/>
            <person name="Putra K.E."/>
            <person name="Nafisah S."/>
            <person name="Loh J."/>
            <person name="Nouioui I."/>
            <person name="Goodfellow M."/>
        </authorList>
    </citation>
    <scope>NUCLEOTIDE SEQUENCE</scope>
    <source>
        <strain evidence="1">MGRD01-02</strain>
    </source>
</reference>
<organism evidence="1 2">
    <name type="scientific">Actinospica acidithermotolerans</name>
    <dbReference type="NCBI Taxonomy" id="2828514"/>
    <lineage>
        <taxon>Bacteria</taxon>
        <taxon>Bacillati</taxon>
        <taxon>Actinomycetota</taxon>
        <taxon>Actinomycetes</taxon>
        <taxon>Catenulisporales</taxon>
        <taxon>Actinospicaceae</taxon>
        <taxon>Actinospica</taxon>
    </lineage>
</organism>
<dbReference type="PROSITE" id="PS51318">
    <property type="entry name" value="TAT"/>
    <property type="match status" value="1"/>
</dbReference>
<dbReference type="RefSeq" id="WP_212518962.1">
    <property type="nucleotide sequence ID" value="NZ_JAGSOH010000042.1"/>
</dbReference>
<name>A0A941IGV2_9ACTN</name>
<evidence type="ECO:0000313" key="2">
    <source>
        <dbReference type="Proteomes" id="UP000676325"/>
    </source>
</evidence>
<gene>
    <name evidence="1" type="ORF">KDK95_15985</name>
</gene>
<accession>A0A941IGV2</accession>
<dbReference type="Proteomes" id="UP000676325">
    <property type="component" value="Unassembled WGS sequence"/>
</dbReference>
<dbReference type="EMBL" id="JAGSOH010000042">
    <property type="protein sequence ID" value="MBR7827820.1"/>
    <property type="molecule type" value="Genomic_DNA"/>
</dbReference>